<gene>
    <name evidence="2" type="ORF">FLO80_07835</name>
</gene>
<feature type="domain" description="SCP2" evidence="1">
    <location>
        <begin position="89"/>
        <end position="135"/>
    </location>
</feature>
<name>A0A5A9ZHI8_9RHOB</name>
<evidence type="ECO:0000313" key="2">
    <source>
        <dbReference type="EMBL" id="KAA0916723.1"/>
    </source>
</evidence>
<accession>A0A5A9ZHI8</accession>
<dbReference type="InterPro" id="IPR003033">
    <property type="entry name" value="SCP2_sterol-bd_dom"/>
</dbReference>
<sequence length="172" mass="19071">MSNADLHLPPLPRPRSGLPLPLFLLQPLLARVVRRIAAENPRMFNRLGPWVGCDYIIDPVDMPIVLHLRPDPDAPLMRALSRRRLPDHVARISGRFLDLLELVDADLDGDALFFSRDLVIEGNTEAVVSLRNALDDIDGSIAARVADMHGAPGRAALAGLRRMAEKKKVKKQ</sequence>
<evidence type="ECO:0000313" key="3">
    <source>
        <dbReference type="Proteomes" id="UP000325291"/>
    </source>
</evidence>
<comment type="caution">
    <text evidence="2">The sequence shown here is derived from an EMBL/GenBank/DDBJ whole genome shotgun (WGS) entry which is preliminary data.</text>
</comment>
<dbReference type="Pfam" id="PF02036">
    <property type="entry name" value="SCP2"/>
    <property type="match status" value="1"/>
</dbReference>
<evidence type="ECO:0000259" key="1">
    <source>
        <dbReference type="Pfam" id="PF02036"/>
    </source>
</evidence>
<reference evidence="2 3" key="1">
    <citation type="submission" date="2019-07" db="EMBL/GenBank/DDBJ databases">
        <title>Aquicoccus porphyridii gen. nov., sp. nov., isolated from a small marine red alga, Porphyridium marinum.</title>
        <authorList>
            <person name="Liu L."/>
        </authorList>
    </citation>
    <scope>NUCLEOTIDE SEQUENCE [LARGE SCALE GENOMIC DNA]</scope>
    <source>
        <strain evidence="2 3">L1 8-17</strain>
    </source>
</reference>
<dbReference type="SUPFAM" id="SSF55718">
    <property type="entry name" value="SCP-like"/>
    <property type="match status" value="1"/>
</dbReference>
<organism evidence="2 3">
    <name type="scientific">Aquicoccus porphyridii</name>
    <dbReference type="NCBI Taxonomy" id="1852029"/>
    <lineage>
        <taxon>Bacteria</taxon>
        <taxon>Pseudomonadati</taxon>
        <taxon>Pseudomonadota</taxon>
        <taxon>Alphaproteobacteria</taxon>
        <taxon>Rhodobacterales</taxon>
        <taxon>Paracoccaceae</taxon>
        <taxon>Aquicoccus</taxon>
    </lineage>
</organism>
<keyword evidence="3" id="KW-1185">Reference proteome</keyword>
<proteinExistence type="predicted"/>
<protein>
    <submittedName>
        <fullName evidence="2">Sterol-binding protein</fullName>
    </submittedName>
</protein>
<dbReference type="InterPro" id="IPR036527">
    <property type="entry name" value="SCP2_sterol-bd_dom_sf"/>
</dbReference>
<dbReference type="Proteomes" id="UP000325291">
    <property type="component" value="Unassembled WGS sequence"/>
</dbReference>
<dbReference type="AlphaFoldDB" id="A0A5A9ZHI8"/>
<dbReference type="RefSeq" id="WP_111365390.1">
    <property type="nucleotide sequence ID" value="NZ_JASHJG010000011.1"/>
</dbReference>
<dbReference type="EMBL" id="VINQ01000004">
    <property type="protein sequence ID" value="KAA0916723.1"/>
    <property type="molecule type" value="Genomic_DNA"/>
</dbReference>